<dbReference type="Pfam" id="PF20637">
    <property type="entry name" value="ATG5_HBR"/>
    <property type="match status" value="1"/>
</dbReference>
<accession>A0A8J5QKZ1</accession>
<reference evidence="6 7" key="1">
    <citation type="journal article" date="2021" name="DNA Res.">
        <title>Genome analysis of Candida subhashii reveals its hybrid nature and dual mitochondrial genome conformations.</title>
        <authorList>
            <person name="Mixao V."/>
            <person name="Hegedusova E."/>
            <person name="Saus E."/>
            <person name="Pryszcz L.P."/>
            <person name="Cillingova A."/>
            <person name="Nosek J."/>
            <person name="Gabaldon T."/>
        </authorList>
    </citation>
    <scope>NUCLEOTIDE SEQUENCE [LARGE SCALE GENOMIC DNA]</scope>
    <source>
        <strain evidence="6 7">CBS 10753</strain>
    </source>
</reference>
<dbReference type="RefSeq" id="XP_049260649.1">
    <property type="nucleotide sequence ID" value="XM_049410205.1"/>
</dbReference>
<comment type="caution">
    <text evidence="6">The sequence shown here is derived from an EMBL/GenBank/DDBJ whole genome shotgun (WGS) entry which is preliminary data.</text>
</comment>
<evidence type="ECO:0000259" key="5">
    <source>
        <dbReference type="Pfam" id="PF20638"/>
    </source>
</evidence>
<evidence type="ECO:0000259" key="3">
    <source>
        <dbReference type="Pfam" id="PF04106"/>
    </source>
</evidence>
<evidence type="ECO:0000313" key="7">
    <source>
        <dbReference type="Proteomes" id="UP000694255"/>
    </source>
</evidence>
<dbReference type="PANTHER" id="PTHR13040">
    <property type="entry name" value="AUTOPHAGY PROTEIN 5"/>
    <property type="match status" value="1"/>
</dbReference>
<dbReference type="GeneID" id="73472870"/>
<dbReference type="Pfam" id="PF04106">
    <property type="entry name" value="ATG5_UblB"/>
    <property type="match status" value="1"/>
</dbReference>
<dbReference type="InterPro" id="IPR048940">
    <property type="entry name" value="ATG5_HBR"/>
</dbReference>
<comment type="similarity">
    <text evidence="2">Belongs to the ATG5 family.</text>
</comment>
<evidence type="ECO:0000259" key="4">
    <source>
        <dbReference type="Pfam" id="PF20637"/>
    </source>
</evidence>
<feature type="domain" description="Autophagy protein ATG5 UblA" evidence="5">
    <location>
        <begin position="15"/>
        <end position="115"/>
    </location>
</feature>
<dbReference type="Proteomes" id="UP000694255">
    <property type="component" value="Unassembled WGS sequence"/>
</dbReference>
<name>A0A8J5QKZ1_9ASCO</name>
<dbReference type="GO" id="GO:0034045">
    <property type="term" value="C:phagophore assembly site membrane"/>
    <property type="evidence" value="ECO:0007669"/>
    <property type="project" value="UniProtKB-SubCell"/>
</dbReference>
<sequence>MISSSQEITEIKRKLWNGSVNIKVIYQYGNDHNQRIDYLLNCYRNSYFPIYYQQLIKYINHYGQDLSQLPIWFEYEGVPIKWNLPIGVLYDYLHLPGIDRNNNSENDGVWELHLKTSEFPTEYIIPFIYTNPDSTINYERSLSEVIMNQLKESCFVINGNAKPIMNLSEDNSRSLLASILTHNFGQFTTMSKKIVSKTKFDRIPLKIYIAGSLSVIQAPIDAAVEGKSVSLRDVLDDQLPKLFGTSKIARPYIHGIDASAIMGLPLQDIWHLFKHLDNFLYVVVLVSK</sequence>
<keyword evidence="2" id="KW-0072">Autophagy</keyword>
<dbReference type="GO" id="GO:0000422">
    <property type="term" value="P:autophagy of mitochondrion"/>
    <property type="evidence" value="ECO:0007669"/>
    <property type="project" value="TreeGrafter"/>
</dbReference>
<keyword evidence="2" id="KW-0832">Ubl conjugation</keyword>
<keyword evidence="2" id="KW-1017">Isopeptide bond</keyword>
<dbReference type="GO" id="GO:0006995">
    <property type="term" value="P:cellular response to nitrogen starvation"/>
    <property type="evidence" value="ECO:0007669"/>
    <property type="project" value="TreeGrafter"/>
</dbReference>
<dbReference type="AlphaFoldDB" id="A0A8J5QKZ1"/>
<keyword evidence="2" id="KW-0472">Membrane</keyword>
<dbReference type="GO" id="GO:0034727">
    <property type="term" value="P:piecemeal microautophagy of the nucleus"/>
    <property type="evidence" value="ECO:0007669"/>
    <property type="project" value="TreeGrafter"/>
</dbReference>
<comment type="subunit">
    <text evidence="1 2">Conjugated with ATG12.</text>
</comment>
<feature type="domain" description="Autophagy protein ATG5 alpha-helical bundle region" evidence="4">
    <location>
        <begin position="140"/>
        <end position="196"/>
    </location>
</feature>
<dbReference type="OrthoDB" id="272162at2759"/>
<dbReference type="EMBL" id="JAGSYN010000306">
    <property type="protein sequence ID" value="KAG7660415.1"/>
    <property type="molecule type" value="Genomic_DNA"/>
</dbReference>
<keyword evidence="7" id="KW-1185">Reference proteome</keyword>
<dbReference type="InterPro" id="IPR048939">
    <property type="entry name" value="ATG5_UblA"/>
</dbReference>
<evidence type="ECO:0000256" key="1">
    <source>
        <dbReference type="ARBA" id="ARBA00011554"/>
    </source>
</evidence>
<gene>
    <name evidence="6" type="ORF">J8A68_006071</name>
</gene>
<dbReference type="GO" id="GO:0061908">
    <property type="term" value="C:phagophore"/>
    <property type="evidence" value="ECO:0007669"/>
    <property type="project" value="TreeGrafter"/>
</dbReference>
<protein>
    <recommendedName>
        <fullName evidence="2">Autophagy protein 5</fullName>
    </recommendedName>
</protein>
<evidence type="ECO:0000256" key="2">
    <source>
        <dbReference type="RuleBase" id="RU361202"/>
    </source>
</evidence>
<comment type="function">
    <text evidence="2">Involved in cytoplasm to vacuole transport (Cvt) and autophagic vesicle formation.</text>
</comment>
<dbReference type="GO" id="GO:0044233">
    <property type="term" value="C:mitochondria-associated endoplasmic reticulum membrane contact site"/>
    <property type="evidence" value="ECO:0007669"/>
    <property type="project" value="TreeGrafter"/>
</dbReference>
<proteinExistence type="inferred from homology"/>
<dbReference type="GO" id="GO:0005776">
    <property type="term" value="C:autophagosome"/>
    <property type="evidence" value="ECO:0007669"/>
    <property type="project" value="TreeGrafter"/>
</dbReference>
<dbReference type="PANTHER" id="PTHR13040:SF2">
    <property type="entry name" value="AUTOPHAGY PROTEIN 5"/>
    <property type="match status" value="1"/>
</dbReference>
<comment type="subcellular location">
    <subcellularLocation>
        <location evidence="2">Preautophagosomal structure membrane</location>
        <topology evidence="2">Peripheral membrane protein</topology>
    </subcellularLocation>
</comment>
<evidence type="ECO:0000313" key="6">
    <source>
        <dbReference type="EMBL" id="KAG7660415.1"/>
    </source>
</evidence>
<dbReference type="GO" id="GO:0019776">
    <property type="term" value="F:Atg8-family ligase activity"/>
    <property type="evidence" value="ECO:0007669"/>
    <property type="project" value="TreeGrafter"/>
</dbReference>
<dbReference type="GO" id="GO:0034274">
    <property type="term" value="C:Atg12-Atg5-Atg16 complex"/>
    <property type="evidence" value="ECO:0007669"/>
    <property type="project" value="TreeGrafter"/>
</dbReference>
<dbReference type="InterPro" id="IPR048318">
    <property type="entry name" value="ATG5_UblB"/>
</dbReference>
<dbReference type="Pfam" id="PF20638">
    <property type="entry name" value="ATG5_UblA"/>
    <property type="match status" value="1"/>
</dbReference>
<feature type="domain" description="Autophagy protein ATG5 UblB" evidence="3">
    <location>
        <begin position="202"/>
        <end position="284"/>
    </location>
</feature>
<dbReference type="InterPro" id="IPR007239">
    <property type="entry name" value="Atg5"/>
</dbReference>
<organism evidence="6 7">
    <name type="scientific">[Candida] subhashii</name>
    <dbReference type="NCBI Taxonomy" id="561895"/>
    <lineage>
        <taxon>Eukaryota</taxon>
        <taxon>Fungi</taxon>
        <taxon>Dikarya</taxon>
        <taxon>Ascomycota</taxon>
        <taxon>Saccharomycotina</taxon>
        <taxon>Pichiomycetes</taxon>
        <taxon>Debaryomycetaceae</taxon>
        <taxon>Spathaspora</taxon>
    </lineage>
</organism>
<keyword evidence="2" id="KW-0813">Transport</keyword>